<accession>A0A9E7JLH3</accession>
<feature type="non-terminal residue" evidence="2">
    <location>
        <position position="1"/>
    </location>
</feature>
<keyword evidence="3" id="KW-1185">Reference proteome</keyword>
<dbReference type="EMBL" id="CP097504">
    <property type="protein sequence ID" value="URD85408.1"/>
    <property type="molecule type" value="Genomic_DNA"/>
</dbReference>
<feature type="region of interest" description="Disordered" evidence="1">
    <location>
        <begin position="1"/>
        <end position="75"/>
    </location>
</feature>
<evidence type="ECO:0000313" key="2">
    <source>
        <dbReference type="EMBL" id="URD85408.1"/>
    </source>
</evidence>
<feature type="compositionally biased region" description="Low complexity" evidence="1">
    <location>
        <begin position="14"/>
        <end position="40"/>
    </location>
</feature>
<evidence type="ECO:0000256" key="1">
    <source>
        <dbReference type="SAM" id="MobiDB-lite"/>
    </source>
</evidence>
<gene>
    <name evidence="2" type="ORF">MUK42_27985</name>
</gene>
<dbReference type="AlphaFoldDB" id="A0A9E7JLH3"/>
<organism evidence="2 3">
    <name type="scientific">Musa troglodytarum</name>
    <name type="common">fe'i banana</name>
    <dbReference type="NCBI Taxonomy" id="320322"/>
    <lineage>
        <taxon>Eukaryota</taxon>
        <taxon>Viridiplantae</taxon>
        <taxon>Streptophyta</taxon>
        <taxon>Embryophyta</taxon>
        <taxon>Tracheophyta</taxon>
        <taxon>Spermatophyta</taxon>
        <taxon>Magnoliopsida</taxon>
        <taxon>Liliopsida</taxon>
        <taxon>Zingiberales</taxon>
        <taxon>Musaceae</taxon>
        <taxon>Musa</taxon>
    </lineage>
</organism>
<dbReference type="Proteomes" id="UP001055439">
    <property type="component" value="Chromosome 2"/>
</dbReference>
<reference evidence="2" key="1">
    <citation type="submission" date="2022-05" db="EMBL/GenBank/DDBJ databases">
        <title>The Musa troglodytarum L. genome provides insights into the mechanism of non-climacteric behaviour and enrichment of carotenoids.</title>
        <authorList>
            <person name="Wang J."/>
        </authorList>
    </citation>
    <scope>NUCLEOTIDE SEQUENCE</scope>
    <source>
        <tissue evidence="2">Leaf</tissue>
    </source>
</reference>
<sequence length="159" mass="16349">TTRPGRPSASAPCRGTTTSPRTLRTTPTSASATASSCTPTGLTGRTSSGAAARTTPESTPSTAGSTRSSTTITTATRALTARSAATTRRWCGRIRRPSAVFGCSATAVPSSSSATTTQLATSWGSALTETAPSYLLLTYIYEFVSEISWKCVHSSLTSL</sequence>
<name>A0A9E7JLH3_9LILI</name>
<protein>
    <submittedName>
        <fullName evidence="2">Uncharacterized protein</fullName>
    </submittedName>
</protein>
<feature type="compositionally biased region" description="Low complexity" evidence="1">
    <location>
        <begin position="58"/>
        <end position="75"/>
    </location>
</feature>
<evidence type="ECO:0000313" key="3">
    <source>
        <dbReference type="Proteomes" id="UP001055439"/>
    </source>
</evidence>
<proteinExistence type="predicted"/>